<dbReference type="EMBL" id="CP063405">
    <property type="protein sequence ID" value="QSZ28775.1"/>
    <property type="molecule type" value="Genomic_DNA"/>
</dbReference>
<reference evidence="1" key="1">
    <citation type="submission" date="2020-10" db="EMBL/GenBank/DDBJ databases">
        <title>Genome Sequence of Monilinia vaccinii-corymbosi Sheds Light on Mummy Berry Disease Infection of Blueberry and Mating Type.</title>
        <authorList>
            <person name="Yow A.G."/>
            <person name="Zhang Y."/>
            <person name="Bansal K."/>
            <person name="Eacker S.M."/>
            <person name="Sullivan S."/>
            <person name="Liachko I."/>
            <person name="Cubeta M.A."/>
            <person name="Rollins J.A."/>
            <person name="Ashrafi H."/>
        </authorList>
    </citation>
    <scope>NUCLEOTIDE SEQUENCE</scope>
    <source>
        <strain evidence="1">RL-1</strain>
    </source>
</reference>
<gene>
    <name evidence="1" type="ORF">DSL72_003280</name>
</gene>
<accession>A0A8A3NSU4</accession>
<dbReference type="OrthoDB" id="3549170at2759"/>
<organism evidence="1 2">
    <name type="scientific">Monilinia vaccinii-corymbosi</name>
    <dbReference type="NCBI Taxonomy" id="61207"/>
    <lineage>
        <taxon>Eukaryota</taxon>
        <taxon>Fungi</taxon>
        <taxon>Dikarya</taxon>
        <taxon>Ascomycota</taxon>
        <taxon>Pezizomycotina</taxon>
        <taxon>Leotiomycetes</taxon>
        <taxon>Helotiales</taxon>
        <taxon>Sclerotiniaceae</taxon>
        <taxon>Monilinia</taxon>
    </lineage>
</organism>
<proteinExistence type="predicted"/>
<sequence>MDLADDSLSYVDHALFDEVINMICSSFKSQNEREDIVLGTIFMAAFHRFNKPQNNGLSEAWKFKMMLRDMWDLVIADENNSVYQELRAASIIVAEPTASSSGVNFSKLIPLPTDPKGFLGYVEHILNAAKRHAISLNPLYGIDITGQGSQYIKRAFIGDGESSINYSQRILGVPLDIVSAYSREYIVCGYHSPVQKEHMKYQSALDIIGVWFRRIIREDGRYGPLRELRYFIEELAEKLLDAGDDLSLEELHIAAGGESLLAHRIRFSVVPESVKRLPRMTSGPKKRDWKWPPYGKLYQLLITDVNFSGEYLDGNEEQNIKKAIDILGVDLHCRPSSNLGEVIVFKPFPHQMIDHCEASNHRKCQMVLEIITTCAERAGFLKNQRQGSCNVLKFLFELVTESNITLEKLSEAATSMKQKTAEEISAMVKGGDKNGSNMRITRRSGRFKSGGRLLPGFYSESAKRRA</sequence>
<protein>
    <submittedName>
        <fullName evidence="1">Uncharacterized protein</fullName>
    </submittedName>
</protein>
<name>A0A8A3NSU4_9HELO</name>
<keyword evidence="2" id="KW-1185">Reference proteome</keyword>
<evidence type="ECO:0000313" key="1">
    <source>
        <dbReference type="EMBL" id="QSZ28775.1"/>
    </source>
</evidence>
<dbReference type="AlphaFoldDB" id="A0A8A3NSU4"/>
<dbReference type="Proteomes" id="UP000672032">
    <property type="component" value="Chromosome 1"/>
</dbReference>
<evidence type="ECO:0000313" key="2">
    <source>
        <dbReference type="Proteomes" id="UP000672032"/>
    </source>
</evidence>